<protein>
    <submittedName>
        <fullName evidence="2">Uncharacterized protein</fullName>
    </submittedName>
</protein>
<organism evidence="2 3">
    <name type="scientific">Helianthus annuus</name>
    <name type="common">Common sunflower</name>
    <dbReference type="NCBI Taxonomy" id="4232"/>
    <lineage>
        <taxon>Eukaryota</taxon>
        <taxon>Viridiplantae</taxon>
        <taxon>Streptophyta</taxon>
        <taxon>Embryophyta</taxon>
        <taxon>Tracheophyta</taxon>
        <taxon>Spermatophyta</taxon>
        <taxon>Magnoliopsida</taxon>
        <taxon>eudicotyledons</taxon>
        <taxon>Gunneridae</taxon>
        <taxon>Pentapetalae</taxon>
        <taxon>asterids</taxon>
        <taxon>campanulids</taxon>
        <taxon>Asterales</taxon>
        <taxon>Asteraceae</taxon>
        <taxon>Asteroideae</taxon>
        <taxon>Heliantheae alliance</taxon>
        <taxon>Heliantheae</taxon>
        <taxon>Helianthus</taxon>
    </lineage>
</organism>
<evidence type="ECO:0000313" key="3">
    <source>
        <dbReference type="Proteomes" id="UP000215914"/>
    </source>
</evidence>
<evidence type="ECO:0000313" key="2">
    <source>
        <dbReference type="EMBL" id="KAF5757421.1"/>
    </source>
</evidence>
<gene>
    <name evidence="2" type="ORF">HanXRQr2_Chr17g0826491</name>
</gene>
<name>A0A9K3GWD8_HELAN</name>
<accession>A0A9K3GWD8</accession>
<evidence type="ECO:0000256" key="1">
    <source>
        <dbReference type="SAM" id="Phobius"/>
    </source>
</evidence>
<reference evidence="2" key="2">
    <citation type="submission" date="2020-06" db="EMBL/GenBank/DDBJ databases">
        <title>Helianthus annuus Genome sequencing and assembly Release 2.</title>
        <authorList>
            <person name="Gouzy J."/>
            <person name="Langlade N."/>
            <person name="Munos S."/>
        </authorList>
    </citation>
    <scope>NUCLEOTIDE SEQUENCE</scope>
    <source>
        <tissue evidence="2">Leaves</tissue>
    </source>
</reference>
<sequence>MLIDINYGINETSAFGIQFSHVMRVQLGRTIAIARVVWFGKLYALNYLLNLWFLNSCSVLTLFPLQLKLLKLDR</sequence>
<proteinExistence type="predicted"/>
<dbReference type="AlphaFoldDB" id="A0A9K3GWD8"/>
<keyword evidence="1" id="KW-0472">Membrane</keyword>
<keyword evidence="1" id="KW-0812">Transmembrane</keyword>
<reference evidence="2" key="1">
    <citation type="journal article" date="2017" name="Nature">
        <title>The sunflower genome provides insights into oil metabolism, flowering and Asterid evolution.</title>
        <authorList>
            <person name="Badouin H."/>
            <person name="Gouzy J."/>
            <person name="Grassa C.J."/>
            <person name="Murat F."/>
            <person name="Staton S.E."/>
            <person name="Cottret L."/>
            <person name="Lelandais-Briere C."/>
            <person name="Owens G.L."/>
            <person name="Carrere S."/>
            <person name="Mayjonade B."/>
            <person name="Legrand L."/>
            <person name="Gill N."/>
            <person name="Kane N.C."/>
            <person name="Bowers J.E."/>
            <person name="Hubner S."/>
            <person name="Bellec A."/>
            <person name="Berard A."/>
            <person name="Berges H."/>
            <person name="Blanchet N."/>
            <person name="Boniface M.C."/>
            <person name="Brunel D."/>
            <person name="Catrice O."/>
            <person name="Chaidir N."/>
            <person name="Claudel C."/>
            <person name="Donnadieu C."/>
            <person name="Faraut T."/>
            <person name="Fievet G."/>
            <person name="Helmstetter N."/>
            <person name="King M."/>
            <person name="Knapp S.J."/>
            <person name="Lai Z."/>
            <person name="Le Paslier M.C."/>
            <person name="Lippi Y."/>
            <person name="Lorenzon L."/>
            <person name="Mandel J.R."/>
            <person name="Marage G."/>
            <person name="Marchand G."/>
            <person name="Marquand E."/>
            <person name="Bret-Mestries E."/>
            <person name="Morien E."/>
            <person name="Nambeesan S."/>
            <person name="Nguyen T."/>
            <person name="Pegot-Espagnet P."/>
            <person name="Pouilly N."/>
            <person name="Raftis F."/>
            <person name="Sallet E."/>
            <person name="Schiex T."/>
            <person name="Thomas J."/>
            <person name="Vandecasteele C."/>
            <person name="Vares D."/>
            <person name="Vear F."/>
            <person name="Vautrin S."/>
            <person name="Crespi M."/>
            <person name="Mangin B."/>
            <person name="Burke J.M."/>
            <person name="Salse J."/>
            <person name="Munos S."/>
            <person name="Vincourt P."/>
            <person name="Rieseberg L.H."/>
            <person name="Langlade N.B."/>
        </authorList>
    </citation>
    <scope>NUCLEOTIDE SEQUENCE</scope>
    <source>
        <tissue evidence="2">Leaves</tissue>
    </source>
</reference>
<feature type="transmembrane region" description="Helical" evidence="1">
    <location>
        <begin position="47"/>
        <end position="65"/>
    </location>
</feature>
<dbReference type="EMBL" id="MNCJ02000332">
    <property type="protein sequence ID" value="KAF5757421.1"/>
    <property type="molecule type" value="Genomic_DNA"/>
</dbReference>
<comment type="caution">
    <text evidence="2">The sequence shown here is derived from an EMBL/GenBank/DDBJ whole genome shotgun (WGS) entry which is preliminary data.</text>
</comment>
<keyword evidence="1" id="KW-1133">Transmembrane helix</keyword>
<keyword evidence="3" id="KW-1185">Reference proteome</keyword>
<dbReference type="Proteomes" id="UP000215914">
    <property type="component" value="Unassembled WGS sequence"/>
</dbReference>
<dbReference type="Gramene" id="mRNA:HanXRQr2_Chr17g0826491">
    <property type="protein sequence ID" value="mRNA:HanXRQr2_Chr17g0826491"/>
    <property type="gene ID" value="HanXRQr2_Chr17g0826491"/>
</dbReference>